<dbReference type="AlphaFoldDB" id="A0A8E6L5U7"/>
<proteinExistence type="predicted"/>
<organism evidence="1">
    <name type="scientific">Klebsiella pneumoniae</name>
    <dbReference type="NCBI Taxonomy" id="573"/>
    <lineage>
        <taxon>Bacteria</taxon>
        <taxon>Pseudomonadati</taxon>
        <taxon>Pseudomonadota</taxon>
        <taxon>Gammaproteobacteria</taxon>
        <taxon>Enterobacterales</taxon>
        <taxon>Enterobacteriaceae</taxon>
        <taxon>Klebsiella/Raoultella group</taxon>
        <taxon>Klebsiella</taxon>
        <taxon>Klebsiella pneumoniae complex</taxon>
    </lineage>
</organism>
<reference evidence="1" key="1">
    <citation type="submission" date="2021-05" db="EMBL/GenBank/DDBJ databases">
        <authorList>
            <person name="Zhang X."/>
        </authorList>
    </citation>
    <scope>NUCLEOTIDE SEQUENCE</scope>
    <source>
        <plasmid evidence="1">p59001-phv</plasmid>
    </source>
</reference>
<evidence type="ECO:0000313" key="1">
    <source>
        <dbReference type="EMBL" id="QVQ59123.1"/>
    </source>
</evidence>
<keyword evidence="1" id="KW-0614">Plasmid</keyword>
<accession>A0A8E6L5U7</accession>
<name>A0A8E6L5U7_KLEPN</name>
<geneLocation type="plasmid" evidence="1">
    <name>p59001-phv</name>
</geneLocation>
<protein>
    <submittedName>
        <fullName evidence="1">Uncharacterized protein</fullName>
    </submittedName>
</protein>
<dbReference type="EMBL" id="MZ156797">
    <property type="protein sequence ID" value="QVQ59123.1"/>
    <property type="molecule type" value="Genomic_DNA"/>
</dbReference>
<sequence>MQRSEQIKIQYFCPVRPVESFDKGPAEAKLQNATFDVYHNGGLC</sequence>